<dbReference type="Pfam" id="PF21373">
    <property type="entry name" value="ZNHIT3_C"/>
    <property type="match status" value="1"/>
</dbReference>
<dbReference type="Gene3D" id="3.30.60.190">
    <property type="match status" value="1"/>
</dbReference>
<feature type="compositionally biased region" description="Basic and acidic residues" evidence="2">
    <location>
        <begin position="59"/>
        <end position="71"/>
    </location>
</feature>
<dbReference type="InterPro" id="IPR007529">
    <property type="entry name" value="Znf_HIT"/>
</dbReference>
<organism evidence="4">
    <name type="scientific">Anoplophora glabripennis</name>
    <name type="common">Asian longhorn beetle</name>
    <name type="synonym">Anoplophora nobilis</name>
    <dbReference type="NCBI Taxonomy" id="217634"/>
    <lineage>
        <taxon>Eukaryota</taxon>
        <taxon>Metazoa</taxon>
        <taxon>Ecdysozoa</taxon>
        <taxon>Arthropoda</taxon>
        <taxon>Hexapoda</taxon>
        <taxon>Insecta</taxon>
        <taxon>Pterygota</taxon>
        <taxon>Neoptera</taxon>
        <taxon>Endopterygota</taxon>
        <taxon>Coleoptera</taxon>
        <taxon>Polyphaga</taxon>
        <taxon>Cucujiformia</taxon>
        <taxon>Chrysomeloidea</taxon>
        <taxon>Cerambycidae</taxon>
        <taxon>Lamiinae</taxon>
        <taxon>Lamiini</taxon>
        <taxon>Anoplophora</taxon>
    </lineage>
</organism>
<evidence type="ECO:0000256" key="2">
    <source>
        <dbReference type="SAM" id="MobiDB-lite"/>
    </source>
</evidence>
<dbReference type="CDD" id="cd23024">
    <property type="entry name" value="zf-HIT_ZNHIT2-3"/>
    <property type="match status" value="1"/>
</dbReference>
<feature type="non-terminal residue" evidence="4">
    <location>
        <position position="138"/>
    </location>
</feature>
<keyword evidence="1" id="KW-0862">Zinc</keyword>
<keyword evidence="1" id="KW-0863">Zinc-finger</keyword>
<dbReference type="GeneID" id="108910692"/>
<dbReference type="GO" id="GO:0008270">
    <property type="term" value="F:zinc ion binding"/>
    <property type="evidence" value="ECO:0007669"/>
    <property type="project" value="UniProtKB-UniRule"/>
</dbReference>
<protein>
    <submittedName>
        <fullName evidence="4">Zinc finger HIT domain-containing protein</fullName>
    </submittedName>
</protein>
<dbReference type="InterPro" id="IPR048371">
    <property type="entry name" value="ZNHIT3_C"/>
</dbReference>
<name>V5GIM0_ANOGL</name>
<evidence type="ECO:0000256" key="1">
    <source>
        <dbReference type="PROSITE-ProRule" id="PRU00453"/>
    </source>
</evidence>
<evidence type="ECO:0000313" key="4">
    <source>
        <dbReference type="EMBL" id="JAB61432.1"/>
    </source>
</evidence>
<accession>V5GIM0</accession>
<sequence length="138" mass="15903">MNKTCDICHKDGIYKCPTCLIFYCSLTCCKKHREAKCDVVKFDSDEDEEEQVERKRKKDNNYHDSELEVPKNNEQGNGLLGNNHSRNLPVTIDEAENVEEILEKNEQEPIFEEIAGACLKVVEPQIEDDEPQITEDTL</sequence>
<dbReference type="KEGG" id="agb:108910692"/>
<keyword evidence="1" id="KW-0479">Metal-binding</keyword>
<evidence type="ECO:0000259" key="3">
    <source>
        <dbReference type="PROSITE" id="PS51083"/>
    </source>
</evidence>
<dbReference type="PROSITE" id="PS51083">
    <property type="entry name" value="ZF_HIT"/>
    <property type="match status" value="1"/>
</dbReference>
<proteinExistence type="predicted"/>
<feature type="region of interest" description="Disordered" evidence="2">
    <location>
        <begin position="46"/>
        <end position="88"/>
    </location>
</feature>
<gene>
    <name evidence="4" type="primary">ZNHI3</name>
</gene>
<dbReference type="EMBL" id="GALX01007034">
    <property type="protein sequence ID" value="JAB61432.1"/>
    <property type="molecule type" value="Transcribed_RNA"/>
</dbReference>
<dbReference type="AlphaFoldDB" id="V5GIM0"/>
<dbReference type="Pfam" id="PF04438">
    <property type="entry name" value="zf-HIT"/>
    <property type="match status" value="1"/>
</dbReference>
<dbReference type="SUPFAM" id="SSF144232">
    <property type="entry name" value="HIT/MYND zinc finger-like"/>
    <property type="match status" value="1"/>
</dbReference>
<dbReference type="OrthoDB" id="18412at2759"/>
<feature type="domain" description="HIT-type" evidence="3">
    <location>
        <begin position="5"/>
        <end position="37"/>
    </location>
</feature>
<reference evidence="4" key="1">
    <citation type="submission" date="2013-07" db="EMBL/GenBank/DDBJ databases">
        <title>Midgut Transcriptome Profiling of Anoplphora glabripennis, a Lignocellulose Degrading, Wood-Boring Cerambycid.</title>
        <authorList>
            <person name="Scully E.D."/>
            <person name="Hoover K."/>
            <person name="Carlson J.E."/>
            <person name="Tien M."/>
            <person name="Geib S.M."/>
        </authorList>
    </citation>
    <scope>NUCLEOTIDE SEQUENCE</scope>
</reference>